<feature type="compositionally biased region" description="Low complexity" evidence="15">
    <location>
        <begin position="503"/>
        <end position="522"/>
    </location>
</feature>
<evidence type="ECO:0000256" key="14">
    <source>
        <dbReference type="PROSITE-ProRule" id="PRU00103"/>
    </source>
</evidence>
<feature type="region of interest" description="Disordered" evidence="15">
    <location>
        <begin position="1765"/>
        <end position="1795"/>
    </location>
</feature>
<dbReference type="SMART" id="SM01349">
    <property type="entry name" value="TOG"/>
    <property type="match status" value="5"/>
</dbReference>
<dbReference type="InterPro" id="IPR024395">
    <property type="entry name" value="CLASP_N_dom"/>
</dbReference>
<reference evidence="18" key="3">
    <citation type="submission" date="2015-06" db="UniProtKB">
        <authorList>
            <consortium name="EnsemblMetazoa"/>
        </authorList>
    </citation>
    <scope>IDENTIFICATION</scope>
</reference>
<keyword evidence="5" id="KW-0963">Cytoplasm</keyword>
<reference evidence="19" key="1">
    <citation type="submission" date="2012-12" db="EMBL/GenBank/DDBJ databases">
        <authorList>
            <person name="Hellsten U."/>
            <person name="Grimwood J."/>
            <person name="Chapman J.A."/>
            <person name="Shapiro H."/>
            <person name="Aerts A."/>
            <person name="Otillar R.P."/>
            <person name="Terry A.Y."/>
            <person name="Boore J.L."/>
            <person name="Simakov O."/>
            <person name="Marletaz F."/>
            <person name="Cho S.-J."/>
            <person name="Edsinger-Gonzales E."/>
            <person name="Havlak P."/>
            <person name="Kuo D.-H."/>
            <person name="Larsson T."/>
            <person name="Lv J."/>
            <person name="Arendt D."/>
            <person name="Savage R."/>
            <person name="Osoegawa K."/>
            <person name="de Jong P."/>
            <person name="Lindberg D.R."/>
            <person name="Seaver E.C."/>
            <person name="Weisblat D.A."/>
            <person name="Putnam N.H."/>
            <person name="Grigoriev I.V."/>
            <person name="Rokhsar D.S."/>
        </authorList>
    </citation>
    <scope>NUCLEOTIDE SEQUENCE</scope>
    <source>
        <strain evidence="19">I ESC-2004</strain>
    </source>
</reference>
<dbReference type="GO" id="GO:0051010">
    <property type="term" value="F:microtubule plus-end binding"/>
    <property type="evidence" value="ECO:0007669"/>
    <property type="project" value="InterPro"/>
</dbReference>
<evidence type="ECO:0000256" key="10">
    <source>
        <dbReference type="ARBA" id="ARBA00023212"/>
    </source>
</evidence>
<protein>
    <recommendedName>
        <fullName evidence="16">TOG domain-containing protein</fullName>
    </recommendedName>
</protein>
<evidence type="ECO:0000256" key="1">
    <source>
        <dbReference type="ARBA" id="ARBA00004300"/>
    </source>
</evidence>
<organism evidence="17">
    <name type="scientific">Capitella teleta</name>
    <name type="common">Polychaete worm</name>
    <dbReference type="NCBI Taxonomy" id="283909"/>
    <lineage>
        <taxon>Eukaryota</taxon>
        <taxon>Metazoa</taxon>
        <taxon>Spiralia</taxon>
        <taxon>Lophotrochozoa</taxon>
        <taxon>Annelida</taxon>
        <taxon>Polychaeta</taxon>
        <taxon>Sedentaria</taxon>
        <taxon>Scolecida</taxon>
        <taxon>Capitellidae</taxon>
        <taxon>Capitella</taxon>
    </lineage>
</organism>
<evidence type="ECO:0000256" key="6">
    <source>
        <dbReference type="ARBA" id="ARBA00022618"/>
    </source>
</evidence>
<dbReference type="GO" id="GO:0000922">
    <property type="term" value="C:spindle pole"/>
    <property type="evidence" value="ECO:0007669"/>
    <property type="project" value="UniProtKB-SubCell"/>
</dbReference>
<comment type="subcellular location">
    <subcellularLocation>
        <location evidence="2">Chromosome</location>
        <location evidence="2">Centromere</location>
        <location evidence="2">Kinetochore</location>
    </subcellularLocation>
    <subcellularLocation>
        <location evidence="1">Cytoplasm</location>
        <location evidence="1">Cytoskeleton</location>
        <location evidence="1">Microtubule organizing center</location>
        <location evidence="1">Centrosome</location>
    </subcellularLocation>
    <subcellularLocation>
        <location evidence="3">Cytoplasm</location>
        <location evidence="3">Cytoskeleton</location>
        <location evidence="3">Spindle pole</location>
    </subcellularLocation>
</comment>
<evidence type="ECO:0000256" key="13">
    <source>
        <dbReference type="ARBA" id="ARBA00025722"/>
    </source>
</evidence>
<dbReference type="InterPro" id="IPR021133">
    <property type="entry name" value="HEAT_type_2"/>
</dbReference>
<dbReference type="EMBL" id="AMQN01001733">
    <property type="status" value="NOT_ANNOTATED_CDS"/>
    <property type="molecule type" value="Genomic_DNA"/>
</dbReference>
<dbReference type="FunCoup" id="R7UCJ6">
    <property type="interactions" value="1398"/>
</dbReference>
<dbReference type="OrthoDB" id="205662at2759"/>
<keyword evidence="10" id="KW-0206">Cytoskeleton</keyword>
<dbReference type="FunFam" id="1.25.10.10:FF:000052">
    <property type="entry name" value="Cytoskeleton associated protein 5"/>
    <property type="match status" value="1"/>
</dbReference>
<keyword evidence="19" id="KW-1185">Reference proteome</keyword>
<evidence type="ECO:0000256" key="7">
    <source>
        <dbReference type="ARBA" id="ARBA00022737"/>
    </source>
</evidence>
<dbReference type="InterPro" id="IPR045110">
    <property type="entry name" value="XMAP215"/>
</dbReference>
<feature type="compositionally biased region" description="Low complexity" evidence="15">
    <location>
        <begin position="1936"/>
        <end position="1953"/>
    </location>
</feature>
<keyword evidence="11" id="KW-0131">Cell cycle</keyword>
<dbReference type="OMA" id="NWKERKE"/>
<feature type="region of interest" description="Disordered" evidence="15">
    <location>
        <begin position="1400"/>
        <end position="1454"/>
    </location>
</feature>
<evidence type="ECO:0000256" key="2">
    <source>
        <dbReference type="ARBA" id="ARBA00004629"/>
    </source>
</evidence>
<feature type="compositionally biased region" description="Basic residues" evidence="15">
    <location>
        <begin position="542"/>
        <end position="556"/>
    </location>
</feature>
<dbReference type="GO" id="GO:0000776">
    <property type="term" value="C:kinetochore"/>
    <property type="evidence" value="ECO:0007669"/>
    <property type="project" value="UniProtKB-KW"/>
</dbReference>
<dbReference type="FunFam" id="1.25.10.10:FF:000050">
    <property type="entry name" value="Cytoskeleton-associated protein 5 isoform X1"/>
    <property type="match status" value="1"/>
</dbReference>
<evidence type="ECO:0000256" key="5">
    <source>
        <dbReference type="ARBA" id="ARBA00022490"/>
    </source>
</evidence>
<evidence type="ECO:0000256" key="15">
    <source>
        <dbReference type="SAM" id="MobiDB-lite"/>
    </source>
</evidence>
<dbReference type="GO" id="GO:0030951">
    <property type="term" value="P:establishment or maintenance of microtubule cytoskeleton polarity"/>
    <property type="evidence" value="ECO:0007669"/>
    <property type="project" value="InterPro"/>
</dbReference>
<feature type="compositionally biased region" description="Basic residues" evidence="15">
    <location>
        <begin position="1109"/>
        <end position="1118"/>
    </location>
</feature>
<dbReference type="Pfam" id="PF12348">
    <property type="entry name" value="CLASP_N"/>
    <property type="match status" value="1"/>
</dbReference>
<reference evidence="17 19" key="2">
    <citation type="journal article" date="2013" name="Nature">
        <title>Insights into bilaterian evolution from three spiralian genomes.</title>
        <authorList>
            <person name="Simakov O."/>
            <person name="Marletaz F."/>
            <person name="Cho S.J."/>
            <person name="Edsinger-Gonzales E."/>
            <person name="Havlak P."/>
            <person name="Hellsten U."/>
            <person name="Kuo D.H."/>
            <person name="Larsson T."/>
            <person name="Lv J."/>
            <person name="Arendt D."/>
            <person name="Savage R."/>
            <person name="Osoegawa K."/>
            <person name="de Jong P."/>
            <person name="Grimwood J."/>
            <person name="Chapman J.A."/>
            <person name="Shapiro H."/>
            <person name="Aerts A."/>
            <person name="Otillar R.P."/>
            <person name="Terry A.Y."/>
            <person name="Boore J.L."/>
            <person name="Grigoriev I.V."/>
            <person name="Lindberg D.R."/>
            <person name="Seaver E.C."/>
            <person name="Weisblat D.A."/>
            <person name="Putnam N.H."/>
            <person name="Rokhsar D.S."/>
        </authorList>
    </citation>
    <scope>NUCLEOTIDE SEQUENCE</scope>
    <source>
        <strain evidence="17 19">I ESC-2004</strain>
    </source>
</reference>
<evidence type="ECO:0000259" key="16">
    <source>
        <dbReference type="SMART" id="SM01349"/>
    </source>
</evidence>
<dbReference type="SUPFAM" id="SSF48371">
    <property type="entry name" value="ARM repeat"/>
    <property type="match status" value="2"/>
</dbReference>
<dbReference type="GO" id="GO:0007051">
    <property type="term" value="P:spindle organization"/>
    <property type="evidence" value="ECO:0007669"/>
    <property type="project" value="InterPro"/>
</dbReference>
<evidence type="ECO:0000256" key="8">
    <source>
        <dbReference type="ARBA" id="ARBA00022776"/>
    </source>
</evidence>
<evidence type="ECO:0000256" key="9">
    <source>
        <dbReference type="ARBA" id="ARBA00022838"/>
    </source>
</evidence>
<dbReference type="Gene3D" id="1.25.10.10">
    <property type="entry name" value="Leucine-rich Repeat Variant"/>
    <property type="match status" value="5"/>
</dbReference>
<dbReference type="EnsemblMetazoa" id="CapteT154948">
    <property type="protein sequence ID" value="CapteP154948"/>
    <property type="gene ID" value="CapteG154948"/>
</dbReference>
<dbReference type="InterPro" id="IPR034085">
    <property type="entry name" value="TOG"/>
</dbReference>
<dbReference type="FunFam" id="1.25.10.10:FF:000019">
    <property type="entry name" value="Cytoskeleton-associated protein 5"/>
    <property type="match status" value="1"/>
</dbReference>
<dbReference type="GO" id="GO:0051301">
    <property type="term" value="P:cell division"/>
    <property type="evidence" value="ECO:0007669"/>
    <property type="project" value="UniProtKB-KW"/>
</dbReference>
<feature type="domain" description="TOG" evidence="16">
    <location>
        <begin position="832"/>
        <end position="1065"/>
    </location>
</feature>
<dbReference type="GO" id="GO:0061863">
    <property type="term" value="F:microtubule plus end polymerase"/>
    <property type="evidence" value="ECO:0007669"/>
    <property type="project" value="InterPro"/>
</dbReference>
<comment type="similarity">
    <text evidence="13">Belongs to the TOG/XMAP215 family.</text>
</comment>
<feature type="compositionally biased region" description="Basic and acidic residues" evidence="15">
    <location>
        <begin position="1981"/>
        <end position="1994"/>
    </location>
</feature>
<dbReference type="Pfam" id="PF21041">
    <property type="entry name" value="XMAP215_CLASP_TOG"/>
    <property type="match status" value="4"/>
</dbReference>
<keyword evidence="7" id="KW-0677">Repeat</keyword>
<keyword evidence="12" id="KW-0137">Centromere</keyword>
<feature type="compositionally biased region" description="Low complexity" evidence="15">
    <location>
        <begin position="1073"/>
        <end position="1088"/>
    </location>
</feature>
<dbReference type="FunFam" id="1.25.10.10:FF:000063">
    <property type="entry name" value="Putative cytoskeleton-associated protein 5"/>
    <property type="match status" value="1"/>
</dbReference>
<feature type="compositionally biased region" description="Acidic residues" evidence="15">
    <location>
        <begin position="813"/>
        <end position="825"/>
    </location>
</feature>
<keyword evidence="9" id="KW-0995">Kinetochore</keyword>
<feature type="region of interest" description="Disordered" evidence="15">
    <location>
        <begin position="503"/>
        <end position="566"/>
    </location>
</feature>
<dbReference type="InterPro" id="IPR048491">
    <property type="entry name" value="XMAP215_CLASP_TOG"/>
</dbReference>
<keyword evidence="6" id="KW-0132">Cell division</keyword>
<keyword evidence="4" id="KW-0158">Chromosome</keyword>
<dbReference type="EMBL" id="KB305005">
    <property type="protein sequence ID" value="ELU01503.1"/>
    <property type="molecule type" value="Genomic_DNA"/>
</dbReference>
<dbReference type="InterPro" id="IPR016024">
    <property type="entry name" value="ARM-type_fold"/>
</dbReference>
<feature type="repeat" description="HEAT" evidence="14">
    <location>
        <begin position="439"/>
        <end position="477"/>
    </location>
</feature>
<feature type="region of interest" description="Disordered" evidence="15">
    <location>
        <begin position="794"/>
        <end position="826"/>
    </location>
</feature>
<dbReference type="HOGENOM" id="CLU_000539_2_1_1"/>
<feature type="region of interest" description="Disordered" evidence="15">
    <location>
        <begin position="1868"/>
        <end position="1888"/>
    </location>
</feature>
<feature type="region of interest" description="Disordered" evidence="15">
    <location>
        <begin position="1063"/>
        <end position="1144"/>
    </location>
</feature>
<feature type="domain" description="TOG" evidence="16">
    <location>
        <begin position="268"/>
        <end position="502"/>
    </location>
</feature>
<evidence type="ECO:0000256" key="11">
    <source>
        <dbReference type="ARBA" id="ARBA00023306"/>
    </source>
</evidence>
<proteinExistence type="inferred from homology"/>
<name>R7UCJ6_CAPTE</name>
<evidence type="ECO:0000313" key="19">
    <source>
        <dbReference type="Proteomes" id="UP000014760"/>
    </source>
</evidence>
<feature type="compositionally biased region" description="Polar residues" evidence="15">
    <location>
        <begin position="1765"/>
        <end position="1775"/>
    </location>
</feature>
<feature type="compositionally biased region" description="Low complexity" evidence="15">
    <location>
        <begin position="1877"/>
        <end position="1888"/>
    </location>
</feature>
<sequence length="1994" mass="219478">MGDDTEWMKLPTDEKCVHKAWKARVAGYEESAKQFNILDEKSPEFSKYLGILKKMVIDSNAIAQEKALDSVLAYVTNAHVAWKATSEVCNGVITKCLNASRAKTREKGIEIIMMYIEIEKQEIVQEELIKGLGNKQPKVVVGCIQCLREGLRDFGNKIILIKPMIKQLQPILEHREKTVREEAKLLVVEIYRWIGAALKPQLSNLKPVMLTELEGEFEKIPPGKVQQTRFLRSQQDLKEKMEAQAAAGDGEDAEMDDAPQEEAIDPYELMTPVEILSKIPKDYWDKIEAKKWQERKEALEAVQKLLENPCLEKGEYGDLMRTLRKVIAKDTNVMLVTIAAKCIHGLASGLRKKFASYAVECLDAMLEKFREKKITAVMALREACDSSFQAITLEAISETCVAYLDHKTPSVKAETALFLARCFSKSTPTTLPKKLLKFLITPLLKLINDSTPAVRDAAYAALGTAMKVVGEKPMMAFLADVDPLKMAKIKESCEKAEVVGQKSKPAAAPAAPAASKPAAAQAPEKKTVTRPGTAPAKQAGGNKKKVMGGGGKPKKGAAKEDSAPVENTLSDDAVEIKAGAILPEDCVKSLASSNWKERLASMEKIAEIVKPMSKADIPCQALVRTITRKPGLKETNFQVLKLKVELIGFLAQNASFSNCTADFCLTELVDKVGDIKNGASVQETLSCIAEACGLEFVSTQVINYALEQKNPKNQSESFTWLAGAIRDFGFKVNVKAMVENMKKGLSATNPAVRTATINALTAMYLHMGAPLRMLFDGEKPALLQQIDAAFEKVQGQKPAAPTRGLKGSSGAVAEEEEEDGEEEGAEGVNVADLVPRTDISGQLTEDLMTEMADKNWKVRNEALQKVTNILKEAKFITPSLGPLPESLKLRLADSNKILVTTTLTICTTLATAVGPNIKQHVRILGLGIVMCFGDSKPQVRKAARECLDAWVDQGGLVAFVEAEAFSEALIKENPFLRADLLAWLAEKLPSAKKLPKEEMCLCVPQVFSCLEDRNGDVRKKAQEVLMPLMIHTGYDTMFKQAAKVKAASKDQVVAHLEKARAELPAKPVKSKPAARPATAAAPVAAAASYDDDDDDEPAAAPVKSAPKGKGGKGIKKPTKAPPTSASLKKKAMEEEDTGPALKVSNGKDVRFKDEKTLKVLKWNFTAPRGEFLDQLRTQMEPTFSKALTEQLFHSDFKQHIKALDALNKAIDTAADATIANLDLLLKWITLRFFDTNTTVLMKCMEYTQTLFRCLDQNEYHLQELEASAFIPYLVNKVGDPKENIRKNIRNILKLICKVFPACKMFSFIIDGLKSKNARQRTECLDELGVLIEGYGINVCQPSPAQALKLIAHQISDRDNSVRTSALNTIVVAYLILGETTYKYIGNLNDKDLGMLEERIKRSSKQKPPSAALAGPPQQTRLSPSEEKKNPPRKGKRSVAPEDLPQRAPPPQAKRFLDLEEDEQTDYEMPKLIQMDLSDLLSEPIVMPTAKSVKPPLLNVLSNDVKLSLDMVISHIGSTDIQTSLESLNQVDELLKNDEKREVLMAHVDQLLVVCAMQMRVTHTKHMGDANTDPSSIVALYKNIIGVLLALLQCSTLASAASPDVLKDLVFNLITILLDSRLAALEEGPQVGRAVNVLVVKIVNKCDPTSIMSALIHLLKESLDSETASAKFLDVIMKCLWRSMRILPNIIDDMDLDVIIGDLHQFLVAFPSHTWKRRSNDTPLRTIKTILHTLARIRGNRILNHLSLVTLPCEVEAYLRKVLDSSTNNNSSSAPESNGVELRAGKKDPSKSTKRISKSMHDILAEIFKKIGSKENTREGLNDLYDFKSKYPSADLDPFLTKCSQFFRDYIERGLKNIEMERHGKMKAFSSTPNMTTSDSSNSLSGLSSADDNADPAMYIERLKLLRARCGLDNAQLEKEPGDLKKGVPGTLLGSKSIDGAGSNSSISSTSSNGMPNLNVITLEESATNSSSSDMNPQMLADIRKRLDRIKNRQT</sequence>
<dbReference type="GO" id="GO:0046785">
    <property type="term" value="P:microtubule polymerization"/>
    <property type="evidence" value="ECO:0007669"/>
    <property type="project" value="InterPro"/>
</dbReference>
<gene>
    <name evidence="17" type="ORF">CAPTEDRAFT_154948</name>
</gene>
<keyword evidence="8" id="KW-0498">Mitosis</keyword>
<feature type="compositionally biased region" description="Low complexity" evidence="15">
    <location>
        <begin position="1098"/>
        <end position="1107"/>
    </location>
</feature>
<dbReference type="PROSITE" id="PS50077">
    <property type="entry name" value="HEAT_REPEAT"/>
    <property type="match status" value="1"/>
</dbReference>
<dbReference type="Proteomes" id="UP000014760">
    <property type="component" value="Unassembled WGS sequence"/>
</dbReference>
<evidence type="ECO:0000256" key="4">
    <source>
        <dbReference type="ARBA" id="ARBA00022454"/>
    </source>
</evidence>
<dbReference type="STRING" id="283909.R7UCJ6"/>
<dbReference type="FunFam" id="1.25.10.10:FF:000068">
    <property type="entry name" value="cytoskeleton-associated protein 5 isoform X1"/>
    <property type="match status" value="1"/>
</dbReference>
<feature type="domain" description="TOG" evidence="16">
    <location>
        <begin position="1"/>
        <end position="226"/>
    </location>
</feature>
<dbReference type="PANTHER" id="PTHR12609">
    <property type="entry name" value="MICROTUBULE ASSOCIATED PROTEIN XMAP215"/>
    <property type="match status" value="1"/>
</dbReference>
<evidence type="ECO:0000313" key="18">
    <source>
        <dbReference type="EnsemblMetazoa" id="CapteP154948"/>
    </source>
</evidence>
<evidence type="ECO:0000313" key="17">
    <source>
        <dbReference type="EMBL" id="ELU01503.1"/>
    </source>
</evidence>
<dbReference type="InterPro" id="IPR011989">
    <property type="entry name" value="ARM-like"/>
</dbReference>
<accession>R7UCJ6</accession>
<evidence type="ECO:0000256" key="3">
    <source>
        <dbReference type="ARBA" id="ARBA00004647"/>
    </source>
</evidence>
<feature type="domain" description="TOG" evidence="16">
    <location>
        <begin position="1170"/>
        <end position="1408"/>
    </location>
</feature>
<feature type="compositionally biased region" description="Polar residues" evidence="15">
    <location>
        <begin position="1954"/>
        <end position="1975"/>
    </location>
</feature>
<evidence type="ECO:0000256" key="12">
    <source>
        <dbReference type="ARBA" id="ARBA00023328"/>
    </source>
</evidence>
<feature type="region of interest" description="Disordered" evidence="15">
    <location>
        <begin position="1920"/>
        <end position="1994"/>
    </location>
</feature>
<feature type="domain" description="TOG" evidence="16">
    <location>
        <begin position="568"/>
        <end position="799"/>
    </location>
</feature>
<dbReference type="GO" id="GO:0005813">
    <property type="term" value="C:centrosome"/>
    <property type="evidence" value="ECO:0007669"/>
    <property type="project" value="UniProtKB-SubCell"/>
</dbReference>